<dbReference type="InterPro" id="IPR043128">
    <property type="entry name" value="Rev_trsase/Diguanyl_cyclase"/>
</dbReference>
<comment type="caution">
    <text evidence="6">The sequence shown here is derived from an EMBL/GenBank/DDBJ whole genome shotgun (WGS) entry which is preliminary data.</text>
</comment>
<evidence type="ECO:0000256" key="3">
    <source>
        <dbReference type="ARBA" id="ARBA00034247"/>
    </source>
</evidence>
<name>A0A1E3GT30_9GAMM</name>
<dbReference type="SMART" id="SM00267">
    <property type="entry name" value="GGDEF"/>
    <property type="match status" value="1"/>
</dbReference>
<dbReference type="PROSITE" id="PS50887">
    <property type="entry name" value="GGDEF"/>
    <property type="match status" value="1"/>
</dbReference>
<evidence type="ECO:0000313" key="6">
    <source>
        <dbReference type="EMBL" id="ODN67209.1"/>
    </source>
</evidence>
<keyword evidence="7" id="KW-1185">Reference proteome</keyword>
<dbReference type="Pfam" id="PF14827">
    <property type="entry name" value="dCache_3"/>
    <property type="match status" value="1"/>
</dbReference>
<dbReference type="GO" id="GO:0052621">
    <property type="term" value="F:diguanylate cyclase activity"/>
    <property type="evidence" value="ECO:0007669"/>
    <property type="project" value="UniProtKB-EC"/>
</dbReference>
<dbReference type="FunFam" id="3.30.70.270:FF:000001">
    <property type="entry name" value="Diguanylate cyclase domain protein"/>
    <property type="match status" value="1"/>
</dbReference>
<organism evidence="6 7">
    <name type="scientific">Methylophaga muralis</name>
    <dbReference type="NCBI Taxonomy" id="291169"/>
    <lineage>
        <taxon>Bacteria</taxon>
        <taxon>Pseudomonadati</taxon>
        <taxon>Pseudomonadota</taxon>
        <taxon>Gammaproteobacteria</taxon>
        <taxon>Thiotrichales</taxon>
        <taxon>Piscirickettsiaceae</taxon>
        <taxon>Methylophaga</taxon>
    </lineage>
</organism>
<feature type="domain" description="GGDEF" evidence="5">
    <location>
        <begin position="331"/>
        <end position="465"/>
    </location>
</feature>
<dbReference type="STRING" id="291169.A9E74_01113"/>
<keyword evidence="4" id="KW-0472">Membrane</keyword>
<evidence type="ECO:0000256" key="4">
    <source>
        <dbReference type="SAM" id="Phobius"/>
    </source>
</evidence>
<dbReference type="EC" id="2.7.7.65" evidence="2"/>
<dbReference type="InterPro" id="IPR050469">
    <property type="entry name" value="Diguanylate_Cyclase"/>
</dbReference>
<evidence type="ECO:0000256" key="2">
    <source>
        <dbReference type="ARBA" id="ARBA00012528"/>
    </source>
</evidence>
<evidence type="ECO:0000313" key="7">
    <source>
        <dbReference type="Proteomes" id="UP000094379"/>
    </source>
</evidence>
<feature type="transmembrane region" description="Helical" evidence="4">
    <location>
        <begin position="262"/>
        <end position="283"/>
    </location>
</feature>
<keyword evidence="4" id="KW-0812">Transmembrane</keyword>
<accession>A0A1E3GT30</accession>
<gene>
    <name evidence="6" type="primary">pleD_7</name>
    <name evidence="6" type="ORF">A9E74_01113</name>
</gene>
<sequence>MNSIKARVILLCVSLIILTALAMQFSHGWFISQHNQRQMNSQVANASYFLQQYIESRESNLRYSSNVITQDFGFRQAIATNDLPTITSMLTNHAQRIQADLMLVLNNDGELIAGNELDFPFTELANVNWLDFNRASEAGQFVEVNNRLFRLFSLPIRAPHQIGISVIAFEINGMLLEELKLKTGLDIIFQSSLSDLFLSTLNIDKAEFETILQQENLPKLWWQRSDYLLEKVALQSSLEQQIQLFLLADLSVFYQVFDRLNYSLLLLTLVIVVIAVVLSTLLARRLANPLSHLYQDLIYRATHDHLTAIFNRYAAIERITDELKRSSRNDKIYCVALCDIDNFKKINDTYGHAVGDEVLRGFAARLKTTLRSYDVLGRFGGEEFLIALQLKPEEATASFERLRTVISSTPITGGSELIPVTMSCGVCLLWPEDDVPPMDVILQAADSALYKAKDHGRNQVIFTHIPQFPVKEAEMDEEA</sequence>
<dbReference type="Pfam" id="PF00990">
    <property type="entry name" value="GGDEF"/>
    <property type="match status" value="1"/>
</dbReference>
<dbReference type="RefSeq" id="WP_084002947.1">
    <property type="nucleotide sequence ID" value="NZ_MCRI01000008.1"/>
</dbReference>
<dbReference type="EMBL" id="MCRI01000008">
    <property type="protein sequence ID" value="ODN67209.1"/>
    <property type="molecule type" value="Genomic_DNA"/>
</dbReference>
<comment type="cofactor">
    <cofactor evidence="1">
        <name>Mg(2+)</name>
        <dbReference type="ChEBI" id="CHEBI:18420"/>
    </cofactor>
</comment>
<dbReference type="Proteomes" id="UP000094379">
    <property type="component" value="Unassembled WGS sequence"/>
</dbReference>
<keyword evidence="4" id="KW-1133">Transmembrane helix</keyword>
<dbReference type="SUPFAM" id="SSF55073">
    <property type="entry name" value="Nucleotide cyclase"/>
    <property type="match status" value="1"/>
</dbReference>
<proteinExistence type="predicted"/>
<evidence type="ECO:0000259" key="5">
    <source>
        <dbReference type="PROSITE" id="PS50887"/>
    </source>
</evidence>
<dbReference type="Gene3D" id="3.30.70.270">
    <property type="match status" value="1"/>
</dbReference>
<dbReference type="PANTHER" id="PTHR45138:SF9">
    <property type="entry name" value="DIGUANYLATE CYCLASE DGCM-RELATED"/>
    <property type="match status" value="1"/>
</dbReference>
<reference evidence="6 7" key="1">
    <citation type="submission" date="2016-07" db="EMBL/GenBank/DDBJ databases">
        <title>Draft Genome Sequence of Methylophaga muralis Bur 1.</title>
        <authorList>
            <person name="Vasilenko O.V."/>
            <person name="Doronina N.V."/>
            <person name="Shmareva M.N."/>
            <person name="Tarlachkov S.V."/>
            <person name="Mustakhimov I."/>
            <person name="Trotsenko Y.A."/>
        </authorList>
    </citation>
    <scope>NUCLEOTIDE SEQUENCE [LARGE SCALE GENOMIC DNA]</scope>
    <source>
        <strain evidence="6 7">Bur 1</strain>
    </source>
</reference>
<dbReference type="PANTHER" id="PTHR45138">
    <property type="entry name" value="REGULATORY COMPONENTS OF SENSORY TRANSDUCTION SYSTEM"/>
    <property type="match status" value="1"/>
</dbReference>
<dbReference type="InterPro" id="IPR029150">
    <property type="entry name" value="dCache_3"/>
</dbReference>
<protein>
    <recommendedName>
        <fullName evidence="2">diguanylate cyclase</fullName>
        <ecNumber evidence="2">2.7.7.65</ecNumber>
    </recommendedName>
</protein>
<comment type="catalytic activity">
    <reaction evidence="3">
        <text>2 GTP = 3',3'-c-di-GMP + 2 diphosphate</text>
        <dbReference type="Rhea" id="RHEA:24898"/>
        <dbReference type="ChEBI" id="CHEBI:33019"/>
        <dbReference type="ChEBI" id="CHEBI:37565"/>
        <dbReference type="ChEBI" id="CHEBI:58805"/>
        <dbReference type="EC" id="2.7.7.65"/>
    </reaction>
</comment>
<evidence type="ECO:0000256" key="1">
    <source>
        <dbReference type="ARBA" id="ARBA00001946"/>
    </source>
</evidence>
<dbReference type="InterPro" id="IPR029787">
    <property type="entry name" value="Nucleotide_cyclase"/>
</dbReference>
<dbReference type="CDD" id="cd01949">
    <property type="entry name" value="GGDEF"/>
    <property type="match status" value="1"/>
</dbReference>
<dbReference type="InterPro" id="IPR000160">
    <property type="entry name" value="GGDEF_dom"/>
</dbReference>
<dbReference type="AlphaFoldDB" id="A0A1E3GT30"/>
<dbReference type="NCBIfam" id="TIGR00254">
    <property type="entry name" value="GGDEF"/>
    <property type="match status" value="1"/>
</dbReference>